<sequence>MTPPHETEFERAVRIWEETGSLPEGDGPEALLLRRTLLAVDLYSSSPSDAEIEAVLCQLPLASEAKSGVIDRVQTALEGAFEHALEQVRAVLRTDLIAPQPAFRSGNVTAPAIYETPQYTVTISVGLESIRGTVLPREIEEIPAGGRAILTTRGDRVAVPLDAQGGFHFEEMEFGHGTIEIEVGGQQILLGDVSGPTL</sequence>
<name>A0A956N8X9_UNCEI</name>
<dbReference type="EMBL" id="JAGQHS010000011">
    <property type="protein sequence ID" value="MCA9754870.1"/>
    <property type="molecule type" value="Genomic_DNA"/>
</dbReference>
<accession>A0A956N8X9</accession>
<evidence type="ECO:0000313" key="1">
    <source>
        <dbReference type="EMBL" id="MCA9754870.1"/>
    </source>
</evidence>
<evidence type="ECO:0000313" key="2">
    <source>
        <dbReference type="Proteomes" id="UP000739538"/>
    </source>
</evidence>
<dbReference type="Proteomes" id="UP000739538">
    <property type="component" value="Unassembled WGS sequence"/>
</dbReference>
<gene>
    <name evidence="1" type="ORF">KDA27_03640</name>
</gene>
<reference evidence="1" key="2">
    <citation type="journal article" date="2021" name="Microbiome">
        <title>Successional dynamics and alternative stable states in a saline activated sludge microbial community over 9 years.</title>
        <authorList>
            <person name="Wang Y."/>
            <person name="Ye J."/>
            <person name="Ju F."/>
            <person name="Liu L."/>
            <person name="Boyd J.A."/>
            <person name="Deng Y."/>
            <person name="Parks D.H."/>
            <person name="Jiang X."/>
            <person name="Yin X."/>
            <person name="Woodcroft B.J."/>
            <person name="Tyson G.W."/>
            <person name="Hugenholtz P."/>
            <person name="Polz M.F."/>
            <person name="Zhang T."/>
        </authorList>
    </citation>
    <scope>NUCLEOTIDE SEQUENCE</scope>
    <source>
        <strain evidence="1">HKST-UBA02</strain>
    </source>
</reference>
<organism evidence="1 2">
    <name type="scientific">Eiseniibacteriota bacterium</name>
    <dbReference type="NCBI Taxonomy" id="2212470"/>
    <lineage>
        <taxon>Bacteria</taxon>
        <taxon>Candidatus Eiseniibacteriota</taxon>
    </lineage>
</organism>
<protein>
    <submittedName>
        <fullName evidence="1">Uncharacterized protein</fullName>
    </submittedName>
</protein>
<dbReference type="AlphaFoldDB" id="A0A956N8X9"/>
<proteinExistence type="predicted"/>
<reference evidence="1" key="1">
    <citation type="submission" date="2020-04" db="EMBL/GenBank/DDBJ databases">
        <authorList>
            <person name="Zhang T."/>
        </authorList>
    </citation>
    <scope>NUCLEOTIDE SEQUENCE</scope>
    <source>
        <strain evidence="1">HKST-UBA02</strain>
    </source>
</reference>
<comment type="caution">
    <text evidence="1">The sequence shown here is derived from an EMBL/GenBank/DDBJ whole genome shotgun (WGS) entry which is preliminary data.</text>
</comment>